<accession>A0A511FID1</accession>
<sequence>MSADRPAVGAVTATAEAPDVDGFVDPGPGGGGSRRHPDREAAWAHALAEMESVADQAEALLRAARAAEDAPEVALTEPWRVPRGLGALPAVLAPRAAALVERQRDLVQRTAEQLGEHRRTLRMTEAMRTRAAASPVYLDAEA</sequence>
<dbReference type="AlphaFoldDB" id="A0A511FID1"/>
<gene>
    <name evidence="2" type="ORF">CHO01_32330</name>
    <name evidence="3" type="ORF">HNR08_000952</name>
</gene>
<evidence type="ECO:0000313" key="5">
    <source>
        <dbReference type="Proteomes" id="UP000564629"/>
    </source>
</evidence>
<proteinExistence type="predicted"/>
<reference evidence="3 5" key="2">
    <citation type="submission" date="2020-08" db="EMBL/GenBank/DDBJ databases">
        <title>Sequencing the genomes of 1000 actinobacteria strains.</title>
        <authorList>
            <person name="Klenk H.-P."/>
        </authorList>
    </citation>
    <scope>NUCLEOTIDE SEQUENCE [LARGE SCALE GENOMIC DNA]</scope>
    <source>
        <strain evidence="3 5">DSM 9581</strain>
    </source>
</reference>
<reference evidence="2 4" key="1">
    <citation type="submission" date="2019-07" db="EMBL/GenBank/DDBJ databases">
        <title>Whole genome shotgun sequence of Cellulomonas hominis NBRC 16055.</title>
        <authorList>
            <person name="Hosoyama A."/>
            <person name="Uohara A."/>
            <person name="Ohji S."/>
            <person name="Ichikawa N."/>
        </authorList>
    </citation>
    <scope>NUCLEOTIDE SEQUENCE [LARGE SCALE GENOMIC DNA]</scope>
    <source>
        <strain evidence="2 4">NBRC 16055</strain>
    </source>
</reference>
<dbReference type="EMBL" id="JACHDN010000001">
    <property type="protein sequence ID" value="MBB5472216.1"/>
    <property type="molecule type" value="Genomic_DNA"/>
</dbReference>
<dbReference type="RefSeq" id="WP_146839855.1">
    <property type="nucleotide sequence ID" value="NZ_JACHDN010000001.1"/>
</dbReference>
<evidence type="ECO:0000313" key="4">
    <source>
        <dbReference type="Proteomes" id="UP000321723"/>
    </source>
</evidence>
<protein>
    <submittedName>
        <fullName evidence="2">Uncharacterized protein</fullName>
    </submittedName>
</protein>
<name>A0A511FID1_9CELL</name>
<dbReference type="Proteomes" id="UP000564629">
    <property type="component" value="Unassembled WGS sequence"/>
</dbReference>
<comment type="caution">
    <text evidence="2">The sequence shown here is derived from an EMBL/GenBank/DDBJ whole genome shotgun (WGS) entry which is preliminary data.</text>
</comment>
<evidence type="ECO:0000256" key="1">
    <source>
        <dbReference type="SAM" id="MobiDB-lite"/>
    </source>
</evidence>
<dbReference type="Proteomes" id="UP000321723">
    <property type="component" value="Unassembled WGS sequence"/>
</dbReference>
<evidence type="ECO:0000313" key="3">
    <source>
        <dbReference type="EMBL" id="MBB5472216.1"/>
    </source>
</evidence>
<evidence type="ECO:0000313" key="2">
    <source>
        <dbReference type="EMBL" id="GEL48117.1"/>
    </source>
</evidence>
<feature type="region of interest" description="Disordered" evidence="1">
    <location>
        <begin position="1"/>
        <end position="39"/>
    </location>
</feature>
<keyword evidence="4" id="KW-1185">Reference proteome</keyword>
<organism evidence="2 4">
    <name type="scientific">Cellulomonas hominis</name>
    <dbReference type="NCBI Taxonomy" id="156981"/>
    <lineage>
        <taxon>Bacteria</taxon>
        <taxon>Bacillati</taxon>
        <taxon>Actinomycetota</taxon>
        <taxon>Actinomycetes</taxon>
        <taxon>Micrococcales</taxon>
        <taxon>Cellulomonadaceae</taxon>
        <taxon>Cellulomonas</taxon>
    </lineage>
</organism>
<dbReference type="EMBL" id="BJVQ01000062">
    <property type="protein sequence ID" value="GEL48117.1"/>
    <property type="molecule type" value="Genomic_DNA"/>
</dbReference>